<dbReference type="InterPro" id="IPR029063">
    <property type="entry name" value="SAM-dependent_MTases_sf"/>
</dbReference>
<protein>
    <submittedName>
        <fullName evidence="1">Uncharacterized protein</fullName>
    </submittedName>
</protein>
<gene>
    <name evidence="1" type="ORF">C1SCF055_LOCUS30497</name>
</gene>
<dbReference type="SUPFAM" id="SSF53335">
    <property type="entry name" value="S-adenosyl-L-methionine-dependent methyltransferases"/>
    <property type="match status" value="1"/>
</dbReference>
<accession>A0A9P1D7N3</accession>
<dbReference type="AlphaFoldDB" id="A0A9P1D7N3"/>
<sequence length="478" mass="52763">MLLLEALLPLAQFNLKAKVDPVVTCSDASESGGGMCFSSRLSWAGRAEAEWLVKEGPDKDPQRPDAEVVSEEKILVIDLFAGLGGLEVALEKAGVRVHHSLMVEKDVDCRHLLRRSHLEDERSALFYEAVRVMEMVENMATERRLWVVKFLENVVPDESDSDIDEMSAALKIHPILVESGKLSRVRRPALHTMCCGWRSSEPVGSFLKQGITWLAGEADGNLKFPTFTRSIPRRRPPPCPAGLDSTDIVTRDRWKDDQFRYPPYVYAEKFLVKGTDDVLRTLAAAEREVLMGYPRGCTSALPEGEEETRNAKDLRCAAIGNSFHTNTVAAIFDKAFATMGLKKEKGVQRIVDQFVSSLEDPPEPSLADDAPVSEGEDMILEREDDEESLIGERGTYGTGLGQVARLVPGDAGDATVFDVAGLCCKIVGLTEMVGDWRWEPLSCASNPLDVGGHGKLRFGEANKFGDLQNRRVEAVFPK</sequence>
<evidence type="ECO:0000313" key="2">
    <source>
        <dbReference type="EMBL" id="CAL4792036.1"/>
    </source>
</evidence>
<dbReference type="EMBL" id="CAMXCT030003480">
    <property type="protein sequence ID" value="CAL4792036.1"/>
    <property type="molecule type" value="Genomic_DNA"/>
</dbReference>
<proteinExistence type="predicted"/>
<reference evidence="1" key="1">
    <citation type="submission" date="2022-10" db="EMBL/GenBank/DDBJ databases">
        <authorList>
            <person name="Chen Y."/>
            <person name="Dougan E. K."/>
            <person name="Chan C."/>
            <person name="Rhodes N."/>
            <person name="Thang M."/>
        </authorList>
    </citation>
    <scope>NUCLEOTIDE SEQUENCE</scope>
</reference>
<reference evidence="2 3" key="2">
    <citation type="submission" date="2024-05" db="EMBL/GenBank/DDBJ databases">
        <authorList>
            <person name="Chen Y."/>
            <person name="Shah S."/>
            <person name="Dougan E. K."/>
            <person name="Thang M."/>
            <person name="Chan C."/>
        </authorList>
    </citation>
    <scope>NUCLEOTIDE SEQUENCE [LARGE SCALE GENOMIC DNA]</scope>
</reference>
<name>A0A9P1D7N3_9DINO</name>
<dbReference type="OrthoDB" id="641149at2759"/>
<dbReference type="EMBL" id="CAMXCT020003480">
    <property type="protein sequence ID" value="CAL1158099.1"/>
    <property type="molecule type" value="Genomic_DNA"/>
</dbReference>
<dbReference type="Gene3D" id="3.40.50.150">
    <property type="entry name" value="Vaccinia Virus protein VP39"/>
    <property type="match status" value="1"/>
</dbReference>
<comment type="caution">
    <text evidence="1">The sequence shown here is derived from an EMBL/GenBank/DDBJ whole genome shotgun (WGS) entry which is preliminary data.</text>
</comment>
<dbReference type="EMBL" id="CAMXCT010003480">
    <property type="protein sequence ID" value="CAI4004724.1"/>
    <property type="molecule type" value="Genomic_DNA"/>
</dbReference>
<organism evidence="1">
    <name type="scientific">Cladocopium goreaui</name>
    <dbReference type="NCBI Taxonomy" id="2562237"/>
    <lineage>
        <taxon>Eukaryota</taxon>
        <taxon>Sar</taxon>
        <taxon>Alveolata</taxon>
        <taxon>Dinophyceae</taxon>
        <taxon>Suessiales</taxon>
        <taxon>Symbiodiniaceae</taxon>
        <taxon>Cladocopium</taxon>
    </lineage>
</organism>
<evidence type="ECO:0000313" key="1">
    <source>
        <dbReference type="EMBL" id="CAI4004724.1"/>
    </source>
</evidence>
<dbReference type="Proteomes" id="UP001152797">
    <property type="component" value="Unassembled WGS sequence"/>
</dbReference>
<keyword evidence="3" id="KW-1185">Reference proteome</keyword>
<evidence type="ECO:0000313" key="3">
    <source>
        <dbReference type="Proteomes" id="UP001152797"/>
    </source>
</evidence>